<feature type="region of interest" description="Disordered" evidence="1">
    <location>
        <begin position="56"/>
        <end position="112"/>
    </location>
</feature>
<dbReference type="Proteomes" id="UP000198211">
    <property type="component" value="Unassembled WGS sequence"/>
</dbReference>
<comment type="caution">
    <text evidence="2">The sequence shown here is derived from an EMBL/GenBank/DDBJ whole genome shotgun (WGS) entry which is preliminary data.</text>
</comment>
<dbReference type="Gene3D" id="3.30.420.10">
    <property type="entry name" value="Ribonuclease H-like superfamily/Ribonuclease H"/>
    <property type="match status" value="1"/>
</dbReference>
<feature type="compositionally biased region" description="Polar residues" evidence="1">
    <location>
        <begin position="98"/>
        <end position="112"/>
    </location>
</feature>
<dbReference type="OrthoDB" id="123681at2759"/>
<dbReference type="GO" id="GO:0003676">
    <property type="term" value="F:nucleic acid binding"/>
    <property type="evidence" value="ECO:0007669"/>
    <property type="project" value="InterPro"/>
</dbReference>
<protein>
    <submittedName>
        <fullName evidence="2">Reverse transcriptase</fullName>
    </submittedName>
</protein>
<organism evidence="2 3">
    <name type="scientific">Phytophthora megakarya</name>
    <dbReference type="NCBI Taxonomy" id="4795"/>
    <lineage>
        <taxon>Eukaryota</taxon>
        <taxon>Sar</taxon>
        <taxon>Stramenopiles</taxon>
        <taxon>Oomycota</taxon>
        <taxon>Peronosporomycetes</taxon>
        <taxon>Peronosporales</taxon>
        <taxon>Peronosporaceae</taxon>
        <taxon>Phytophthora</taxon>
    </lineage>
</organism>
<proteinExistence type="predicted"/>
<keyword evidence="3" id="KW-1185">Reference proteome</keyword>
<evidence type="ECO:0000256" key="1">
    <source>
        <dbReference type="SAM" id="MobiDB-lite"/>
    </source>
</evidence>
<accession>A0A225WSM8</accession>
<dbReference type="InterPro" id="IPR036397">
    <property type="entry name" value="RNaseH_sf"/>
</dbReference>
<keyword evidence="2" id="KW-0548">Nucleotidyltransferase</keyword>
<sequence length="112" mass="12470">MSDFFRTFNKILGQRQRATMTYRPQPNGTAERMVQTATSALKMYVRHLDQKDWESMLSDLPSRSTRPTIRSEGIPPLHCQSDAQDGAIETRGGGVIGSNGTIRNRGSKSTPD</sequence>
<dbReference type="AlphaFoldDB" id="A0A225WSM8"/>
<keyword evidence="2" id="KW-0808">Transferase</keyword>
<evidence type="ECO:0000313" key="3">
    <source>
        <dbReference type="Proteomes" id="UP000198211"/>
    </source>
</evidence>
<dbReference type="InterPro" id="IPR012337">
    <property type="entry name" value="RNaseH-like_sf"/>
</dbReference>
<keyword evidence="2" id="KW-0695">RNA-directed DNA polymerase</keyword>
<gene>
    <name evidence="2" type="ORF">PHMEG_0005686</name>
</gene>
<evidence type="ECO:0000313" key="2">
    <source>
        <dbReference type="EMBL" id="OWZ19980.1"/>
    </source>
</evidence>
<dbReference type="EMBL" id="NBNE01000376">
    <property type="protein sequence ID" value="OWZ19980.1"/>
    <property type="molecule type" value="Genomic_DNA"/>
</dbReference>
<reference evidence="3" key="1">
    <citation type="submission" date="2017-03" db="EMBL/GenBank/DDBJ databases">
        <title>Phytopthora megakarya and P. palmivora, two closely related causual agents of cacao black pod achieved similar genome size and gene model numbers by different mechanisms.</title>
        <authorList>
            <person name="Ali S."/>
            <person name="Shao J."/>
            <person name="Larry D.J."/>
            <person name="Kronmiller B."/>
            <person name="Shen D."/>
            <person name="Strem M.D."/>
            <person name="Melnick R.L."/>
            <person name="Guiltinan M.J."/>
            <person name="Tyler B.M."/>
            <person name="Meinhardt L.W."/>
            <person name="Bailey B.A."/>
        </authorList>
    </citation>
    <scope>NUCLEOTIDE SEQUENCE [LARGE SCALE GENOMIC DNA]</scope>
    <source>
        <strain evidence="3">zdho120</strain>
    </source>
</reference>
<dbReference type="SUPFAM" id="SSF53098">
    <property type="entry name" value="Ribonuclease H-like"/>
    <property type="match status" value="1"/>
</dbReference>
<dbReference type="GO" id="GO:0003964">
    <property type="term" value="F:RNA-directed DNA polymerase activity"/>
    <property type="evidence" value="ECO:0007669"/>
    <property type="project" value="UniProtKB-KW"/>
</dbReference>
<name>A0A225WSM8_9STRA</name>